<accession>A0A2P2KCH6</accession>
<evidence type="ECO:0000313" key="1">
    <source>
        <dbReference type="EMBL" id="MBX03419.1"/>
    </source>
</evidence>
<reference evidence="1" key="1">
    <citation type="submission" date="2018-02" db="EMBL/GenBank/DDBJ databases">
        <title>Rhizophora mucronata_Transcriptome.</title>
        <authorList>
            <person name="Meera S.P."/>
            <person name="Sreeshan A."/>
            <person name="Augustine A."/>
        </authorList>
    </citation>
    <scope>NUCLEOTIDE SEQUENCE</scope>
    <source>
        <tissue evidence="1">Leaf</tissue>
    </source>
</reference>
<dbReference type="AlphaFoldDB" id="A0A2P2KCH6"/>
<sequence>MGWRPAPVCLRTSCRLPLLAWPLLVIGPACWGCFQGEILRL</sequence>
<dbReference type="EMBL" id="GGEC01022935">
    <property type="protein sequence ID" value="MBX03419.1"/>
    <property type="molecule type" value="Transcribed_RNA"/>
</dbReference>
<name>A0A2P2KCH6_RHIMU</name>
<organism evidence="1">
    <name type="scientific">Rhizophora mucronata</name>
    <name type="common">Asiatic mangrove</name>
    <dbReference type="NCBI Taxonomy" id="61149"/>
    <lineage>
        <taxon>Eukaryota</taxon>
        <taxon>Viridiplantae</taxon>
        <taxon>Streptophyta</taxon>
        <taxon>Embryophyta</taxon>
        <taxon>Tracheophyta</taxon>
        <taxon>Spermatophyta</taxon>
        <taxon>Magnoliopsida</taxon>
        <taxon>eudicotyledons</taxon>
        <taxon>Gunneridae</taxon>
        <taxon>Pentapetalae</taxon>
        <taxon>rosids</taxon>
        <taxon>fabids</taxon>
        <taxon>Malpighiales</taxon>
        <taxon>Rhizophoraceae</taxon>
        <taxon>Rhizophora</taxon>
    </lineage>
</organism>
<protein>
    <submittedName>
        <fullName evidence="1">Uncharacterized protein MANES_08G151700</fullName>
    </submittedName>
</protein>
<proteinExistence type="predicted"/>